<dbReference type="InterPro" id="IPR000719">
    <property type="entry name" value="Prot_kinase_dom"/>
</dbReference>
<name>A0A0C2WF50_AMAMK</name>
<sequence>MASQARDTLRWMSPELMTGKESTSTKESDLYAYAMTCYEILSGDVPFKSVRYEANLMYSVAVEKQRPEHVESCDDGYLDDVFDVLDAHQHLCIVMGRSVLLWMGAAVLQSSYFDLRVLIRNSQIAVIAEDILRTGNWEEAPLVRAYGEDYLQPPPRVFERTGGTFSIKLWSEEVARLLVDPPADGRVGNGHFLIEAPSCEVLGPVLLESDMHPGPEIYASKPSLLTTPNVCFLPRTHTRSQSTSREPQSKVYIPTISRYLDALLAQHRWLEENERRACKM</sequence>
<dbReference type="InterPro" id="IPR001245">
    <property type="entry name" value="Ser-Thr/Tyr_kinase_cat_dom"/>
</dbReference>
<feature type="domain" description="Protein kinase" evidence="1">
    <location>
        <begin position="1"/>
        <end position="157"/>
    </location>
</feature>
<gene>
    <name evidence="2" type="ORF">M378DRAFT_18600</name>
</gene>
<evidence type="ECO:0000259" key="1">
    <source>
        <dbReference type="PROSITE" id="PS50011"/>
    </source>
</evidence>
<dbReference type="AlphaFoldDB" id="A0A0C2WF50"/>
<dbReference type="HOGENOM" id="CLU_993852_0_0_1"/>
<dbReference type="GO" id="GO:0005524">
    <property type="term" value="F:ATP binding"/>
    <property type="evidence" value="ECO:0007669"/>
    <property type="project" value="InterPro"/>
</dbReference>
<dbReference type="Gene3D" id="1.10.510.10">
    <property type="entry name" value="Transferase(Phosphotransferase) domain 1"/>
    <property type="match status" value="1"/>
</dbReference>
<proteinExistence type="predicted"/>
<dbReference type="GO" id="GO:0004672">
    <property type="term" value="F:protein kinase activity"/>
    <property type="evidence" value="ECO:0007669"/>
    <property type="project" value="InterPro"/>
</dbReference>
<dbReference type="PROSITE" id="PS50011">
    <property type="entry name" value="PROTEIN_KINASE_DOM"/>
    <property type="match status" value="1"/>
</dbReference>
<protein>
    <recommendedName>
        <fullName evidence="1">Protein kinase domain-containing protein</fullName>
    </recommendedName>
</protein>
<dbReference type="SUPFAM" id="SSF56112">
    <property type="entry name" value="Protein kinase-like (PK-like)"/>
    <property type="match status" value="1"/>
</dbReference>
<accession>A0A0C2WF50</accession>
<dbReference type="InterPro" id="IPR011009">
    <property type="entry name" value="Kinase-like_dom_sf"/>
</dbReference>
<evidence type="ECO:0000313" key="2">
    <source>
        <dbReference type="EMBL" id="KIL54738.1"/>
    </source>
</evidence>
<organism evidence="2 3">
    <name type="scientific">Amanita muscaria (strain Koide BX008)</name>
    <dbReference type="NCBI Taxonomy" id="946122"/>
    <lineage>
        <taxon>Eukaryota</taxon>
        <taxon>Fungi</taxon>
        <taxon>Dikarya</taxon>
        <taxon>Basidiomycota</taxon>
        <taxon>Agaricomycotina</taxon>
        <taxon>Agaricomycetes</taxon>
        <taxon>Agaricomycetidae</taxon>
        <taxon>Agaricales</taxon>
        <taxon>Pluteineae</taxon>
        <taxon>Amanitaceae</taxon>
        <taxon>Amanita</taxon>
    </lineage>
</organism>
<reference evidence="2 3" key="1">
    <citation type="submission" date="2014-04" db="EMBL/GenBank/DDBJ databases">
        <title>Evolutionary Origins and Diversification of the Mycorrhizal Mutualists.</title>
        <authorList>
            <consortium name="DOE Joint Genome Institute"/>
            <consortium name="Mycorrhizal Genomics Consortium"/>
            <person name="Kohler A."/>
            <person name="Kuo A."/>
            <person name="Nagy L.G."/>
            <person name="Floudas D."/>
            <person name="Copeland A."/>
            <person name="Barry K.W."/>
            <person name="Cichocki N."/>
            <person name="Veneault-Fourrey C."/>
            <person name="LaButti K."/>
            <person name="Lindquist E.A."/>
            <person name="Lipzen A."/>
            <person name="Lundell T."/>
            <person name="Morin E."/>
            <person name="Murat C."/>
            <person name="Riley R."/>
            <person name="Ohm R."/>
            <person name="Sun H."/>
            <person name="Tunlid A."/>
            <person name="Henrissat B."/>
            <person name="Grigoriev I.V."/>
            <person name="Hibbett D.S."/>
            <person name="Martin F."/>
        </authorList>
    </citation>
    <scope>NUCLEOTIDE SEQUENCE [LARGE SCALE GENOMIC DNA]</scope>
    <source>
        <strain evidence="2 3">Koide BX008</strain>
    </source>
</reference>
<keyword evidence="3" id="KW-1185">Reference proteome</keyword>
<dbReference type="InParanoid" id="A0A0C2WF50"/>
<evidence type="ECO:0000313" key="3">
    <source>
        <dbReference type="Proteomes" id="UP000054549"/>
    </source>
</evidence>
<dbReference type="EMBL" id="KN818646">
    <property type="protein sequence ID" value="KIL54738.1"/>
    <property type="molecule type" value="Genomic_DNA"/>
</dbReference>
<dbReference type="OrthoDB" id="2959714at2759"/>
<dbReference type="Proteomes" id="UP000054549">
    <property type="component" value="Unassembled WGS sequence"/>
</dbReference>
<dbReference type="Pfam" id="PF07714">
    <property type="entry name" value="PK_Tyr_Ser-Thr"/>
    <property type="match status" value="1"/>
</dbReference>